<dbReference type="PROSITE" id="PS50158">
    <property type="entry name" value="ZF_CCHC"/>
    <property type="match status" value="1"/>
</dbReference>
<feature type="transmembrane region" description="Helical" evidence="2">
    <location>
        <begin position="189"/>
        <end position="211"/>
    </location>
</feature>
<dbReference type="OrthoDB" id="7989680at2759"/>
<evidence type="ECO:0000256" key="2">
    <source>
        <dbReference type="SAM" id="Phobius"/>
    </source>
</evidence>
<organism evidence="4 5">
    <name type="scientific">Trichogramma brassicae</name>
    <dbReference type="NCBI Taxonomy" id="86971"/>
    <lineage>
        <taxon>Eukaryota</taxon>
        <taxon>Metazoa</taxon>
        <taxon>Ecdysozoa</taxon>
        <taxon>Arthropoda</taxon>
        <taxon>Hexapoda</taxon>
        <taxon>Insecta</taxon>
        <taxon>Pterygota</taxon>
        <taxon>Neoptera</taxon>
        <taxon>Endopterygota</taxon>
        <taxon>Hymenoptera</taxon>
        <taxon>Apocrita</taxon>
        <taxon>Proctotrupomorpha</taxon>
        <taxon>Chalcidoidea</taxon>
        <taxon>Trichogrammatidae</taxon>
        <taxon>Trichogramma</taxon>
    </lineage>
</organism>
<dbReference type="InterPro" id="IPR001878">
    <property type="entry name" value="Znf_CCHC"/>
</dbReference>
<protein>
    <recommendedName>
        <fullName evidence="3">CCHC-type domain-containing protein</fullName>
    </recommendedName>
</protein>
<keyword evidence="1" id="KW-0863">Zinc-finger</keyword>
<sequence length="319" mass="35365">MLRERSLKVQLLGESESMSFDIYEGLMQGTVNAPILFNIVTKRTIISENTRPNSLADNWMRPENYGSYRDLKTIITVITEFCYRCHQPGHISKNCFLFNAQHTIGTSGTGPSTATNGSVKLPIYTVNVNANNPSPTITVGANEFEGDTHEISLRERTRPLRPTGSDDIGLKKMINKTIKMSRTKNSTKWIANSTSLTKVLMVNVLYILVLLNCFGLDCFHKASNKFLHSLWRLAGELRILFARARGTDFKGKTIRASSSGCGKKQCIGGTSSLTLTWYFSSTCMGKFNANIAISRGGNIVYGVRVYGIVARHSTRCGQP</sequence>
<gene>
    <name evidence="4" type="ORF">TBRA_LOCUS882</name>
</gene>
<keyword evidence="1" id="KW-0862">Zinc</keyword>
<keyword evidence="2" id="KW-0472">Membrane</keyword>
<keyword evidence="2" id="KW-1133">Transmembrane helix</keyword>
<keyword evidence="5" id="KW-1185">Reference proteome</keyword>
<dbReference type="AlphaFoldDB" id="A0A6H5HWU3"/>
<dbReference type="Proteomes" id="UP000479190">
    <property type="component" value="Unassembled WGS sequence"/>
</dbReference>
<evidence type="ECO:0000256" key="1">
    <source>
        <dbReference type="PROSITE-ProRule" id="PRU00047"/>
    </source>
</evidence>
<evidence type="ECO:0000313" key="4">
    <source>
        <dbReference type="EMBL" id="CAB0028745.1"/>
    </source>
</evidence>
<evidence type="ECO:0000259" key="3">
    <source>
        <dbReference type="PROSITE" id="PS50158"/>
    </source>
</evidence>
<keyword evidence="1" id="KW-0479">Metal-binding</keyword>
<dbReference type="EMBL" id="CADCXV010000191">
    <property type="protein sequence ID" value="CAB0028745.1"/>
    <property type="molecule type" value="Genomic_DNA"/>
</dbReference>
<dbReference type="GO" id="GO:0008270">
    <property type="term" value="F:zinc ion binding"/>
    <property type="evidence" value="ECO:0007669"/>
    <property type="project" value="UniProtKB-KW"/>
</dbReference>
<evidence type="ECO:0000313" key="5">
    <source>
        <dbReference type="Proteomes" id="UP000479190"/>
    </source>
</evidence>
<keyword evidence="2" id="KW-0812">Transmembrane</keyword>
<feature type="domain" description="CCHC-type" evidence="3">
    <location>
        <begin position="82"/>
        <end position="95"/>
    </location>
</feature>
<proteinExistence type="predicted"/>
<dbReference type="GO" id="GO:0003676">
    <property type="term" value="F:nucleic acid binding"/>
    <property type="evidence" value="ECO:0007669"/>
    <property type="project" value="InterPro"/>
</dbReference>
<name>A0A6H5HWU3_9HYME</name>
<reference evidence="4 5" key="1">
    <citation type="submission" date="2020-02" db="EMBL/GenBank/DDBJ databases">
        <authorList>
            <person name="Ferguson B K."/>
        </authorList>
    </citation>
    <scope>NUCLEOTIDE SEQUENCE [LARGE SCALE GENOMIC DNA]</scope>
</reference>
<accession>A0A6H5HWU3</accession>